<evidence type="ECO:0000256" key="4">
    <source>
        <dbReference type="ARBA" id="ARBA00023136"/>
    </source>
</evidence>
<keyword evidence="2 5" id="KW-0812">Transmembrane</keyword>
<evidence type="ECO:0000256" key="5">
    <source>
        <dbReference type="SAM" id="Phobius"/>
    </source>
</evidence>
<dbReference type="GeneID" id="78820928"/>
<dbReference type="Pfam" id="PF04893">
    <property type="entry name" value="Yip1"/>
    <property type="match status" value="1"/>
</dbReference>
<reference evidence="7 8" key="1">
    <citation type="journal article" date="2019" name="Int. J. Syst. Evol. Microbiol.">
        <title>The Global Catalogue of Microorganisms (GCM) 10K type strain sequencing project: providing services to taxonomists for standard genome sequencing and annotation.</title>
        <authorList>
            <consortium name="The Broad Institute Genomics Platform"/>
            <consortium name="The Broad Institute Genome Sequencing Center for Infectious Disease"/>
            <person name="Wu L."/>
            <person name="Ma J."/>
        </authorList>
    </citation>
    <scope>NUCLEOTIDE SEQUENCE [LARGE SCALE GENOMIC DNA]</scope>
    <source>
        <strain evidence="7 8">XZYJT29</strain>
    </source>
</reference>
<feature type="transmembrane region" description="Helical" evidence="5">
    <location>
        <begin position="20"/>
        <end position="44"/>
    </location>
</feature>
<gene>
    <name evidence="7" type="ORF">ACFQMA_12440</name>
</gene>
<keyword evidence="3 5" id="KW-1133">Transmembrane helix</keyword>
<name>A0ABD5Y4F4_9EURY</name>
<comment type="caution">
    <text evidence="7">The sequence shown here is derived from an EMBL/GenBank/DDBJ whole genome shotgun (WGS) entry which is preliminary data.</text>
</comment>
<organism evidence="7 8">
    <name type="scientific">Halosimplex aquaticum</name>
    <dbReference type="NCBI Taxonomy" id="3026162"/>
    <lineage>
        <taxon>Archaea</taxon>
        <taxon>Methanobacteriati</taxon>
        <taxon>Methanobacteriota</taxon>
        <taxon>Stenosarchaea group</taxon>
        <taxon>Halobacteria</taxon>
        <taxon>Halobacteriales</taxon>
        <taxon>Haloarculaceae</taxon>
        <taxon>Halosimplex</taxon>
    </lineage>
</organism>
<dbReference type="Proteomes" id="UP001596432">
    <property type="component" value="Unassembled WGS sequence"/>
</dbReference>
<sequence length="201" mass="20920">MAPSTPLVDPGTYFRRHDRPSLAVAAGVVSVQAAAISVAMWLFLQRVIAHVEAPPEEKAQAQGALVGATVGVFVAVFFGWLVLAAILHAFVWFAGGSRGFGTTLAVTGEAELTGLVLLPLTAVGLFTLLGQAPSDPAAFTDFFERATSFSSPVLLVSSLLGMLWTAAIQGFGLAEAHDLPVEKMLALAFVVGGVGFLLNLL</sequence>
<evidence type="ECO:0000256" key="3">
    <source>
        <dbReference type="ARBA" id="ARBA00022989"/>
    </source>
</evidence>
<dbReference type="RefSeq" id="WP_274321727.1">
    <property type="nucleotide sequence ID" value="NZ_CP118158.1"/>
</dbReference>
<evidence type="ECO:0000256" key="1">
    <source>
        <dbReference type="ARBA" id="ARBA00004141"/>
    </source>
</evidence>
<proteinExistence type="predicted"/>
<evidence type="ECO:0000259" key="6">
    <source>
        <dbReference type="Pfam" id="PF04893"/>
    </source>
</evidence>
<accession>A0ABD5Y4F4</accession>
<feature type="transmembrane region" description="Helical" evidence="5">
    <location>
        <begin position="153"/>
        <end position="172"/>
    </location>
</feature>
<dbReference type="EMBL" id="JBHTAS010000001">
    <property type="protein sequence ID" value="MFC7140630.1"/>
    <property type="molecule type" value="Genomic_DNA"/>
</dbReference>
<dbReference type="GO" id="GO:0016020">
    <property type="term" value="C:membrane"/>
    <property type="evidence" value="ECO:0007669"/>
    <property type="project" value="UniProtKB-SubCell"/>
</dbReference>
<feature type="domain" description="Yip1" evidence="6">
    <location>
        <begin position="7"/>
        <end position="198"/>
    </location>
</feature>
<keyword evidence="8" id="KW-1185">Reference proteome</keyword>
<evidence type="ECO:0000313" key="7">
    <source>
        <dbReference type="EMBL" id="MFC7140630.1"/>
    </source>
</evidence>
<dbReference type="AlphaFoldDB" id="A0ABD5Y4F4"/>
<evidence type="ECO:0000256" key="2">
    <source>
        <dbReference type="ARBA" id="ARBA00022692"/>
    </source>
</evidence>
<dbReference type="InterPro" id="IPR006977">
    <property type="entry name" value="Yip1_dom"/>
</dbReference>
<feature type="transmembrane region" description="Helical" evidence="5">
    <location>
        <begin position="65"/>
        <end position="92"/>
    </location>
</feature>
<comment type="subcellular location">
    <subcellularLocation>
        <location evidence="1">Membrane</location>
        <topology evidence="1">Multi-pass membrane protein</topology>
    </subcellularLocation>
</comment>
<evidence type="ECO:0000313" key="8">
    <source>
        <dbReference type="Proteomes" id="UP001596432"/>
    </source>
</evidence>
<keyword evidence="4 5" id="KW-0472">Membrane</keyword>
<feature type="transmembrane region" description="Helical" evidence="5">
    <location>
        <begin position="184"/>
        <end position="200"/>
    </location>
</feature>
<feature type="transmembrane region" description="Helical" evidence="5">
    <location>
        <begin position="112"/>
        <end position="132"/>
    </location>
</feature>
<protein>
    <submittedName>
        <fullName evidence="7">YIP1 family protein</fullName>
    </submittedName>
</protein>